<dbReference type="Gene3D" id="2.10.110.10">
    <property type="entry name" value="Cysteine Rich Protein"/>
    <property type="match status" value="1"/>
</dbReference>
<feature type="compositionally biased region" description="Polar residues" evidence="12">
    <location>
        <begin position="140"/>
        <end position="162"/>
    </location>
</feature>
<feature type="region of interest" description="Disordered" evidence="12">
    <location>
        <begin position="674"/>
        <end position="778"/>
    </location>
</feature>
<evidence type="ECO:0000256" key="3">
    <source>
        <dbReference type="ARBA" id="ARBA00012698"/>
    </source>
</evidence>
<dbReference type="EMBL" id="JAWDGP010007584">
    <property type="protein sequence ID" value="KAK3712542.1"/>
    <property type="molecule type" value="Genomic_DNA"/>
</dbReference>
<evidence type="ECO:0000256" key="11">
    <source>
        <dbReference type="SAM" id="Coils"/>
    </source>
</evidence>
<feature type="compositionally biased region" description="Low complexity" evidence="12">
    <location>
        <begin position="996"/>
        <end position="1009"/>
    </location>
</feature>
<evidence type="ECO:0000256" key="2">
    <source>
        <dbReference type="ARBA" id="ARBA00004370"/>
    </source>
</evidence>
<feature type="compositionally biased region" description="Acidic residues" evidence="12">
    <location>
        <begin position="569"/>
        <end position="612"/>
    </location>
</feature>
<feature type="compositionally biased region" description="Polar residues" evidence="12">
    <location>
        <begin position="1373"/>
        <end position="1408"/>
    </location>
</feature>
<evidence type="ECO:0000259" key="13">
    <source>
        <dbReference type="PROSITE" id="PS50021"/>
    </source>
</evidence>
<feature type="compositionally biased region" description="Acidic residues" evidence="12">
    <location>
        <begin position="526"/>
        <end position="536"/>
    </location>
</feature>
<dbReference type="PROSITE" id="PS50021">
    <property type="entry name" value="CH"/>
    <property type="match status" value="1"/>
</dbReference>
<protein>
    <recommendedName>
        <fullName evidence="3">NAD(P)H oxidase (H2O2-forming)</fullName>
        <ecNumber evidence="3">1.6.3.1</ecNumber>
    </recommendedName>
    <alternativeName>
        <fullName evidence="8">Molecule interacting with CasL protein 1</fullName>
    </alternativeName>
</protein>
<evidence type="ECO:0000256" key="6">
    <source>
        <dbReference type="ARBA" id="ARBA00023038"/>
    </source>
</evidence>
<feature type="compositionally biased region" description="Acidic residues" evidence="12">
    <location>
        <begin position="881"/>
        <end position="899"/>
    </location>
</feature>
<dbReference type="SUPFAM" id="SSF47576">
    <property type="entry name" value="Calponin-homology domain, CH-domain"/>
    <property type="match status" value="1"/>
</dbReference>
<dbReference type="GO" id="GO:0046872">
    <property type="term" value="F:metal ion binding"/>
    <property type="evidence" value="ECO:0007669"/>
    <property type="project" value="UniProtKB-KW"/>
</dbReference>
<keyword evidence="4 10" id="KW-0479">Metal-binding</keyword>
<feature type="compositionally biased region" description="Basic and acidic residues" evidence="12">
    <location>
        <begin position="764"/>
        <end position="773"/>
    </location>
</feature>
<feature type="compositionally biased region" description="Polar residues" evidence="12">
    <location>
        <begin position="832"/>
        <end position="848"/>
    </location>
</feature>
<accession>A0AAE1CM56</accession>
<dbReference type="SMART" id="SM00132">
    <property type="entry name" value="LIM"/>
    <property type="match status" value="1"/>
</dbReference>
<feature type="compositionally biased region" description="Basic residues" evidence="12">
    <location>
        <begin position="955"/>
        <end position="967"/>
    </location>
</feature>
<sequence>MPFSSKAEVSTIDSYTLLRWCQRVLNTGKYRDVHVVDLTSSWRSGLALCALIHSFRPELINNTLLLESDVVENNRMAFEVAEKELSIPPVMSAEDMAKREIPDKLTIVSYLSQFYELFKHELLPSSMPLPVKAKRKSMSGKETTAVKQPKSPHSPNRRTSFLQKLSARLAKSKKRKEQEMNEASPLGSKKFKEKIEDSSVELTQYKKLPMEEIANRLQLDRGTDIKVNKTEERSGAVSVTAMADLLVAKFKSNQEQPPPEPIRRPKGQPSLLAASPASEFCTFCHKRVYLMERMSAEGAFFHRHCLKCDHCGVGLRLTNYTCDREAKPVKFYCYRHALPEMRLRPARKRGLEEEETKENVPEMVVTEAPHVDDNEGSKQKSPRKAASALSPLALPVDVPDKPTKTPERVEFEISFDGAEEESEEEQFEHNLRASLSSDALLDEESSSDSDSECFDFDYLSESEVALILENWSGEEDAEVWENAVESLGLPADQSGLTGPPLTLEEACEFVNSWRRQHSKEDLAMSDSEDVIPEEAMVDVNDNRRRPKHHRCRHGSSSGYTRLERANEEKDADGDEDEEEEGDFDDDDDDDDDDVEDDSSTEVEGDSEYETESSSEGNDPSSPSKRGYNGMQNSKTPVSPVSRLSASKASFFSAAPTPVSLDPFSMFGLGKKGQEVLEETKTEDVETEDQGKKKAPLPDKKVSKESEKGKKRKKPPKKIISSPGNCVVSPDNRIISSSDCRSLPENVRAGSVSPKSTDISESLDADPKSPDLRSQRVAQTGSLAELREAFAADKWAEVDIDDQDEIFVPEEKAMEEQTEGQPGWEVQVEQKSRSPSVDSHSSLSAPSVTESKKPQSILKRPSVDLGVMKEDCGNKLLATETGSDDGDDERVEEEDEDEEMLEKTAVSKAMEQLLQDFDSKNAESHSIAERQVKNDTSDSGENEVFIEGRLSPSGLKTRKFRLKRQRRSSKVEQRRISKSGTSDSDAGRTDPTTTDNSQVRSSMSRSPSVEVQRDMTQPEASVEVQRDMTQPEASVEVQRDMTQPEASVEVQRDMTQPEASVEVQRDMTQPEASVEVQRDMTQPEASVEVQRDMTQPEASVEVQRDMTRPEASVEVQRDMTQPEASVGPQLTGEALDEAKTSDKINRVEENSEDQQPIEAKDTAAEESSAMTEGKDGPGTGLSEIAMDTGDDTLRHVLENVAAMPDLSDNSDIDDLVIANIDDKFVTNRRGSTKKKTKKLKAHKKKKKEDEAGTTFQAVDEVGLHSSFSISTPSGSDSESISSAVVDELTGQTLYVEPGEDDIKPDADMMKDYTTTVSLALGESFSDAEEIAEKDKILDLKVDALTPTTISKSQSDTMEKEISNCLCNSVNSEKVAGNESTATGSSSLYQTPDSSVNEPSNRSAGESAGNQRPLPKPNLAMAAPVPRPRTSLTSPISPTAITLPSPTVNTRDSSGSEVFVSPAENLPQAPFVNKILLPFSTDTSQSKSTTLPSSILYEAVTNTTTAAKPMPRKTSATLKSTSANTSLDMSSKKVVAVPEPVKKTQRKLPELPKLNVLSRQPLKAAGRLPQSQPVMCSSPKFANKQINGKPVSSAPENTVTSSRPLPIPKSTLSESRKSDIVSSKPPHPPVSSSSITKTPKTGKPTFSDAPSFRKPILKPVFKPPTKTKVPLDKTKLKLGSSSDKTESDVELDKKKKISADGIIIPKSPEDDIPFADESEAEDQFYTPCAPEKKAEPKFRISAENLQVHKRLLPNPPSMPNSAASSPGVLRANQIREIRQAEMEKAKVQARERARLKSDEELGLVGVRSGSSTPTRGILPQRQTLQGSPQLGHQCSASYDTASTSDVLSDSDDCRLREVSMALIEDMPETMNHDTPGNSADKKNKKKKKAKATKGRKVKKDDAKEVDLEKKEKRRSLLSLILPVKSAEKGGKEFSSGNSTPKGSDDNLVDDAGKTKKQKSKTRSLDKKTKGKSSLARKDFDKTPTAETSNQDLAICSVFHTQATNRSSRTGFDMDPQIRTVPLAPKASADEFSDSDESHVSFSTMQKRREEDIDERLARRLRKIQLKQQRQAQQKRLRMAQEIQRQLEEVEVRQRELESRGIAVEKALRGDGPEEDVDESALMSEWFTLVHEKNALLRYESELNVRAKELELEDRQARLELDFRERSRLPESSKTEGEIAEEGKLLDELLDVVEQRNNLVAMLEEDRVREQKEDRDLKDMMSQKGFTLSPLSFDTRRERQRIEAPLASMAL</sequence>
<feature type="compositionally biased region" description="Polar residues" evidence="12">
    <location>
        <begin position="1428"/>
        <end position="1454"/>
    </location>
</feature>
<comment type="subcellular location">
    <subcellularLocation>
        <location evidence="2">Membrane</location>
    </subcellularLocation>
    <subcellularLocation>
        <location evidence="1">Midbody</location>
    </subcellularLocation>
</comment>
<feature type="compositionally biased region" description="Polar residues" evidence="12">
    <location>
        <begin position="977"/>
        <end position="995"/>
    </location>
</feature>
<feature type="region of interest" description="Disordered" evidence="12">
    <location>
        <begin position="1788"/>
        <end position="1913"/>
    </location>
</feature>
<dbReference type="Proteomes" id="UP001283361">
    <property type="component" value="Unassembled WGS sequence"/>
</dbReference>
<dbReference type="Pfam" id="PF12130">
    <property type="entry name" value="bMERB_dom"/>
    <property type="match status" value="1"/>
</dbReference>
<dbReference type="PROSITE" id="PS00478">
    <property type="entry name" value="LIM_DOMAIN_1"/>
    <property type="match status" value="1"/>
</dbReference>
<evidence type="ECO:0000256" key="10">
    <source>
        <dbReference type="PROSITE-ProRule" id="PRU00125"/>
    </source>
</evidence>
<proteinExistence type="predicted"/>
<feature type="compositionally biased region" description="Low complexity" evidence="12">
    <location>
        <begin position="384"/>
        <end position="395"/>
    </location>
</feature>
<feature type="region of interest" description="Disordered" evidence="12">
    <location>
        <begin position="169"/>
        <end position="188"/>
    </location>
</feature>
<comment type="caution">
    <text evidence="16">The sequence shown here is derived from an EMBL/GenBank/DDBJ whole genome shotgun (WGS) entry which is preliminary data.</text>
</comment>
<feature type="region of interest" description="Disordered" evidence="12">
    <location>
        <begin position="348"/>
        <end position="406"/>
    </location>
</feature>
<comment type="catalytic activity">
    <reaction evidence="9">
        <text>NADPH + O2 + H(+) = H2O2 + NADP(+)</text>
        <dbReference type="Rhea" id="RHEA:11260"/>
        <dbReference type="ChEBI" id="CHEBI:15378"/>
        <dbReference type="ChEBI" id="CHEBI:15379"/>
        <dbReference type="ChEBI" id="CHEBI:16240"/>
        <dbReference type="ChEBI" id="CHEBI:57783"/>
        <dbReference type="ChEBI" id="CHEBI:58349"/>
        <dbReference type="EC" id="1.6.3.1"/>
    </reaction>
</comment>
<feature type="compositionally biased region" description="Basic and acidic residues" evidence="12">
    <location>
        <begin position="1896"/>
        <end position="1908"/>
    </location>
</feature>
<evidence type="ECO:0000256" key="12">
    <source>
        <dbReference type="SAM" id="MobiDB-lite"/>
    </source>
</evidence>
<evidence type="ECO:0000256" key="8">
    <source>
        <dbReference type="ARBA" id="ARBA00044245"/>
    </source>
</evidence>
<feature type="region of interest" description="Disordered" evidence="12">
    <location>
        <begin position="519"/>
        <end position="643"/>
    </location>
</feature>
<dbReference type="Gene3D" id="1.10.418.10">
    <property type="entry name" value="Calponin-like domain"/>
    <property type="match status" value="1"/>
</dbReference>
<feature type="domain" description="BMERB" evidence="15">
    <location>
        <begin position="2067"/>
        <end position="2216"/>
    </location>
</feature>
<dbReference type="PROSITE" id="PS50023">
    <property type="entry name" value="LIM_DOMAIN_2"/>
    <property type="match status" value="1"/>
</dbReference>
<feature type="compositionally biased region" description="Basic and acidic residues" evidence="12">
    <location>
        <begin position="674"/>
        <end position="707"/>
    </location>
</feature>
<feature type="coiled-coil region" evidence="11">
    <location>
        <begin position="2060"/>
        <end position="2097"/>
    </location>
</feature>
<evidence type="ECO:0000256" key="4">
    <source>
        <dbReference type="ARBA" id="ARBA00022723"/>
    </source>
</evidence>
<feature type="compositionally biased region" description="Basic residues" evidence="12">
    <location>
        <begin position="1229"/>
        <end position="1245"/>
    </location>
</feature>
<keyword evidence="11" id="KW-0175">Coiled coil</keyword>
<evidence type="ECO:0000313" key="17">
    <source>
        <dbReference type="Proteomes" id="UP001283361"/>
    </source>
</evidence>
<feature type="region of interest" description="Disordered" evidence="12">
    <location>
        <begin position="1373"/>
        <end position="1456"/>
    </location>
</feature>
<feature type="domain" description="Calponin-homology (CH)" evidence="13">
    <location>
        <begin position="11"/>
        <end position="116"/>
    </location>
</feature>
<dbReference type="SMART" id="SM00033">
    <property type="entry name" value="CH"/>
    <property type="match status" value="1"/>
</dbReference>
<feature type="domain" description="LIM zinc-binding" evidence="14">
    <location>
        <begin position="279"/>
        <end position="343"/>
    </location>
</feature>
<organism evidence="16 17">
    <name type="scientific">Elysia crispata</name>
    <name type="common">lettuce slug</name>
    <dbReference type="NCBI Taxonomy" id="231223"/>
    <lineage>
        <taxon>Eukaryota</taxon>
        <taxon>Metazoa</taxon>
        <taxon>Spiralia</taxon>
        <taxon>Lophotrochozoa</taxon>
        <taxon>Mollusca</taxon>
        <taxon>Gastropoda</taxon>
        <taxon>Heterobranchia</taxon>
        <taxon>Euthyneura</taxon>
        <taxon>Panpulmonata</taxon>
        <taxon>Sacoglossa</taxon>
        <taxon>Placobranchoidea</taxon>
        <taxon>Plakobranchidae</taxon>
        <taxon>Elysia</taxon>
    </lineage>
</organism>
<feature type="compositionally biased region" description="Basic and acidic residues" evidence="12">
    <location>
        <begin position="1788"/>
        <end position="1797"/>
    </location>
</feature>
<keyword evidence="5 10" id="KW-0862">Zinc</keyword>
<evidence type="ECO:0000259" key="15">
    <source>
        <dbReference type="PROSITE" id="PS51848"/>
    </source>
</evidence>
<evidence type="ECO:0000259" key="14">
    <source>
        <dbReference type="PROSITE" id="PS50023"/>
    </source>
</evidence>
<dbReference type="PANTHER" id="PTHR23167:SF35">
    <property type="entry name" value="[F-ACTIN]-MONOOXYGENASE MICAL1"/>
    <property type="match status" value="1"/>
</dbReference>
<feature type="region of interest" description="Disordered" evidence="12">
    <location>
        <begin position="1228"/>
        <end position="1251"/>
    </location>
</feature>
<dbReference type="InterPro" id="IPR036872">
    <property type="entry name" value="CH_dom_sf"/>
</dbReference>
<feature type="compositionally biased region" description="Polar residues" evidence="12">
    <location>
        <begin position="629"/>
        <end position="643"/>
    </location>
</feature>
<feature type="compositionally biased region" description="Basic and acidic residues" evidence="12">
    <location>
        <begin position="916"/>
        <end position="935"/>
    </location>
</feature>
<dbReference type="GO" id="GO:0016020">
    <property type="term" value="C:membrane"/>
    <property type="evidence" value="ECO:0007669"/>
    <property type="project" value="UniProtKB-SubCell"/>
</dbReference>
<feature type="region of interest" description="Disordered" evidence="12">
    <location>
        <begin position="2024"/>
        <end position="2044"/>
    </location>
</feature>
<dbReference type="InterPro" id="IPR001715">
    <property type="entry name" value="CH_dom"/>
</dbReference>
<gene>
    <name evidence="16" type="ORF">RRG08_002871</name>
</gene>
<dbReference type="SUPFAM" id="SSF57716">
    <property type="entry name" value="Glucocorticoid receptor-like (DNA-binding domain)"/>
    <property type="match status" value="1"/>
</dbReference>
<reference evidence="16" key="1">
    <citation type="journal article" date="2023" name="G3 (Bethesda)">
        <title>A reference genome for the long-term kleptoplast-retaining sea slug Elysia crispata morphotype clarki.</title>
        <authorList>
            <person name="Eastman K.E."/>
            <person name="Pendleton A.L."/>
            <person name="Shaikh M.A."/>
            <person name="Suttiyut T."/>
            <person name="Ogas R."/>
            <person name="Tomko P."/>
            <person name="Gavelis G."/>
            <person name="Widhalm J.R."/>
            <person name="Wisecaver J.H."/>
        </authorList>
    </citation>
    <scope>NUCLEOTIDE SEQUENCE</scope>
    <source>
        <strain evidence="16">ECLA1</strain>
    </source>
</reference>
<dbReference type="InterPro" id="IPR050540">
    <property type="entry name" value="F-actin_Monoox_Mical"/>
</dbReference>
<dbReference type="Pfam" id="PF00307">
    <property type="entry name" value="CH"/>
    <property type="match status" value="1"/>
</dbReference>
<evidence type="ECO:0000256" key="1">
    <source>
        <dbReference type="ARBA" id="ARBA00004214"/>
    </source>
</evidence>
<feature type="compositionally biased region" description="Basic and acidic residues" evidence="12">
    <location>
        <begin position="1135"/>
        <end position="1148"/>
    </location>
</feature>
<dbReference type="GO" id="GO:0016174">
    <property type="term" value="F:NAD(P)H oxidase H2O2-forming activity"/>
    <property type="evidence" value="ECO:0007669"/>
    <property type="project" value="UniProtKB-EC"/>
</dbReference>
<feature type="compositionally biased region" description="Polar residues" evidence="12">
    <location>
        <begin position="1592"/>
        <end position="1601"/>
    </location>
</feature>
<feature type="compositionally biased region" description="Basic and acidic residues" evidence="12">
    <location>
        <begin position="369"/>
        <end position="378"/>
    </location>
</feature>
<feature type="region of interest" description="Disordered" evidence="12">
    <location>
        <begin position="800"/>
        <end position="1185"/>
    </location>
</feature>
<keyword evidence="17" id="KW-1185">Reference proteome</keyword>
<feature type="compositionally biased region" description="Basic residues" evidence="12">
    <location>
        <begin position="544"/>
        <end position="553"/>
    </location>
</feature>
<dbReference type="InterPro" id="IPR022735">
    <property type="entry name" value="bMERB_dom"/>
</dbReference>
<dbReference type="EC" id="1.6.3.1" evidence="3"/>
<feature type="region of interest" description="Disordered" evidence="12">
    <location>
        <begin position="1334"/>
        <end position="1359"/>
    </location>
</feature>
<dbReference type="CDD" id="cd22198">
    <property type="entry name" value="CH_MICAL_EHBP-like"/>
    <property type="match status" value="1"/>
</dbReference>
<dbReference type="PANTHER" id="PTHR23167">
    <property type="entry name" value="CALPONIN HOMOLOGY DOMAIN-CONTAINING PROTEIN DDB_G0272472-RELATED"/>
    <property type="match status" value="1"/>
</dbReference>
<feature type="compositionally biased region" description="Polar residues" evidence="12">
    <location>
        <begin position="1806"/>
        <end position="1845"/>
    </location>
</feature>
<feature type="compositionally biased region" description="Basic residues" evidence="12">
    <location>
        <begin position="1880"/>
        <end position="1895"/>
    </location>
</feature>
<feature type="region of interest" description="Disordered" evidence="12">
    <location>
        <begin position="1925"/>
        <end position="1984"/>
    </location>
</feature>
<dbReference type="InterPro" id="IPR001781">
    <property type="entry name" value="Znf_LIM"/>
</dbReference>
<feature type="region of interest" description="Disordered" evidence="12">
    <location>
        <begin position="1562"/>
        <end position="1689"/>
    </location>
</feature>
<dbReference type="GO" id="GO:0030496">
    <property type="term" value="C:midbody"/>
    <property type="evidence" value="ECO:0007669"/>
    <property type="project" value="UniProtKB-SubCell"/>
</dbReference>
<feature type="compositionally biased region" description="Low complexity" evidence="12">
    <location>
        <begin position="1656"/>
        <end position="1666"/>
    </location>
</feature>
<feature type="compositionally biased region" description="Low complexity" evidence="12">
    <location>
        <begin position="613"/>
        <end position="623"/>
    </location>
</feature>
<evidence type="ECO:0000256" key="9">
    <source>
        <dbReference type="ARBA" id="ARBA00048762"/>
    </source>
</evidence>
<keyword evidence="7" id="KW-0472">Membrane</keyword>
<evidence type="ECO:0000256" key="7">
    <source>
        <dbReference type="ARBA" id="ARBA00023136"/>
    </source>
</evidence>
<feature type="compositionally biased region" description="Polar residues" evidence="12">
    <location>
        <begin position="1344"/>
        <end position="1354"/>
    </location>
</feature>
<feature type="region of interest" description="Disordered" evidence="12">
    <location>
        <begin position="134"/>
        <end position="162"/>
    </location>
</feature>
<name>A0AAE1CM56_9GAST</name>
<dbReference type="SMART" id="SM01203">
    <property type="entry name" value="DUF3585"/>
    <property type="match status" value="1"/>
</dbReference>
<evidence type="ECO:0000256" key="5">
    <source>
        <dbReference type="ARBA" id="ARBA00022833"/>
    </source>
</evidence>
<evidence type="ECO:0000313" key="16">
    <source>
        <dbReference type="EMBL" id="KAK3712542.1"/>
    </source>
</evidence>
<keyword evidence="6 10" id="KW-0440">LIM domain</keyword>
<dbReference type="PROSITE" id="PS51848">
    <property type="entry name" value="BMERB"/>
    <property type="match status" value="1"/>
</dbReference>